<evidence type="ECO:0000313" key="2">
    <source>
        <dbReference type="Proteomes" id="UP000187209"/>
    </source>
</evidence>
<evidence type="ECO:0000313" key="1">
    <source>
        <dbReference type="EMBL" id="OMJ74100.1"/>
    </source>
</evidence>
<comment type="caution">
    <text evidence="1">The sequence shown here is derived from an EMBL/GenBank/DDBJ whole genome shotgun (WGS) entry which is preliminary data.</text>
</comment>
<protein>
    <submittedName>
        <fullName evidence="1">Uncharacterized protein</fullName>
    </submittedName>
</protein>
<accession>A0A1R2BBW5</accession>
<dbReference type="AlphaFoldDB" id="A0A1R2BBW5"/>
<keyword evidence="2" id="KW-1185">Reference proteome</keyword>
<dbReference type="EMBL" id="MPUH01000774">
    <property type="protein sequence ID" value="OMJ74100.1"/>
    <property type="molecule type" value="Genomic_DNA"/>
</dbReference>
<reference evidence="1 2" key="1">
    <citation type="submission" date="2016-11" db="EMBL/GenBank/DDBJ databases">
        <title>The macronuclear genome of Stentor coeruleus: a giant cell with tiny introns.</title>
        <authorList>
            <person name="Slabodnick M."/>
            <person name="Ruby J.G."/>
            <person name="Reiff S.B."/>
            <person name="Swart E.C."/>
            <person name="Gosai S."/>
            <person name="Prabakaran S."/>
            <person name="Witkowska E."/>
            <person name="Larue G.E."/>
            <person name="Fisher S."/>
            <person name="Freeman R.M."/>
            <person name="Gunawardena J."/>
            <person name="Chu W."/>
            <person name="Stover N.A."/>
            <person name="Gregory B.D."/>
            <person name="Nowacki M."/>
            <person name="Derisi J."/>
            <person name="Roy S.W."/>
            <person name="Marshall W.F."/>
            <person name="Sood P."/>
        </authorList>
    </citation>
    <scope>NUCLEOTIDE SEQUENCE [LARGE SCALE GENOMIC DNA]</scope>
    <source>
        <strain evidence="1">WM001</strain>
    </source>
</reference>
<organism evidence="1 2">
    <name type="scientific">Stentor coeruleus</name>
    <dbReference type="NCBI Taxonomy" id="5963"/>
    <lineage>
        <taxon>Eukaryota</taxon>
        <taxon>Sar</taxon>
        <taxon>Alveolata</taxon>
        <taxon>Ciliophora</taxon>
        <taxon>Postciliodesmatophora</taxon>
        <taxon>Heterotrichea</taxon>
        <taxon>Heterotrichida</taxon>
        <taxon>Stentoridae</taxon>
        <taxon>Stentor</taxon>
    </lineage>
</organism>
<gene>
    <name evidence="1" type="ORF">SteCoe_27047</name>
</gene>
<dbReference type="Proteomes" id="UP000187209">
    <property type="component" value="Unassembled WGS sequence"/>
</dbReference>
<proteinExistence type="predicted"/>
<sequence length="167" mass="19220">MLNIPEKNHSRYSRKRAMTKNFDYDHISGWESSFAFILSAKELNEKKKCRFSLDLTTKPQRKMHADHVQAVSAKNSLKVFSEKNSPSPVRNKSYKIESIVDSFGKLNKANRNLPPLKLAICSNQYINAGKERTIEAFLNRSKVKVKTSKKIRNLIESPQKIINIINI</sequence>
<name>A0A1R2BBW5_9CILI</name>